<dbReference type="InterPro" id="IPR003594">
    <property type="entry name" value="HATPase_dom"/>
</dbReference>
<evidence type="ECO:0000256" key="1">
    <source>
        <dbReference type="ARBA" id="ARBA00000085"/>
    </source>
</evidence>
<dbReference type="InterPro" id="IPR000014">
    <property type="entry name" value="PAS"/>
</dbReference>
<dbReference type="Pfam" id="PF08447">
    <property type="entry name" value="PAS_3"/>
    <property type="match status" value="1"/>
</dbReference>
<dbReference type="InterPro" id="IPR036890">
    <property type="entry name" value="HATPase_C_sf"/>
</dbReference>
<sequence>MKFLKQNKYVFFLRIALGISIIAIGYLTTMFYFQMKDLDSSFQSIENSNATQNELDHLFSILKEDEIKLSNLIIAEDIAFSKGIFSREEALSKIDRLKQLSFVHRFLHESILQLEVLIDKKYTLFQEIVVLSRKSSASEETFTEKLYENKRFNVELYSFLENELRPIIRGIQLHDSNYPEKISDTRKTVFILAIVSILIFLLSYSKMNDNLLILKKVNDDLRLLNETFNNAEKIAGFGYWKVNLKTNNYTFSDNFYRLLEEEKQHFHPSFENIIKYIHPDDHEYVAKTYQNSIESHIPTSILYRYILPSGVLKYVILTANFRTNNKGESIKIGVIHDVTEQFKKTFELEENNKKLIAINAELESFNNIASHDLQEPLRKIQMFISRIEANDLEAISESGKGYFDKIKLSANRMQNLMIDLVNYSRTIKSDKVFIKINLNEILKDVIDELAVNVQETKAKISIDELPEIFGTKFQIQQLFVNLISNSLKYTKPSVIPEIQISWVDSFMDNLKEAVNDASDKIISDKDYYKIIVSDNGIGFNQEYSHRIFQLFRRLETEITYTGTGLGLAICKKIIENHNGYIKAEGTLNVGAKFIIYLPKTL</sequence>
<dbReference type="SUPFAM" id="SSF55874">
    <property type="entry name" value="ATPase domain of HSP90 chaperone/DNA topoisomerase II/histidine kinase"/>
    <property type="match status" value="1"/>
</dbReference>
<keyword evidence="6" id="KW-1133">Transmembrane helix</keyword>
<feature type="transmembrane region" description="Helical" evidence="6">
    <location>
        <begin position="188"/>
        <end position="205"/>
    </location>
</feature>
<comment type="caution">
    <text evidence="8">The sequence shown here is derived from an EMBL/GenBank/DDBJ whole genome shotgun (WGS) entry which is preliminary data.</text>
</comment>
<dbReference type="InterPro" id="IPR004358">
    <property type="entry name" value="Sig_transdc_His_kin-like_C"/>
</dbReference>
<dbReference type="CDD" id="cd00082">
    <property type="entry name" value="HisKA"/>
    <property type="match status" value="1"/>
</dbReference>
<dbReference type="EC" id="2.7.13.3" evidence="2"/>
<dbReference type="Gene3D" id="1.10.287.130">
    <property type="match status" value="1"/>
</dbReference>
<reference evidence="8 9" key="1">
    <citation type="submission" date="2023-07" db="EMBL/GenBank/DDBJ databases">
        <title>Sorghum-associated microbial communities from plants grown in Nebraska, USA.</title>
        <authorList>
            <person name="Schachtman D."/>
        </authorList>
    </citation>
    <scope>NUCLEOTIDE SEQUENCE [LARGE SCALE GENOMIC DNA]</scope>
    <source>
        <strain evidence="8 9">3773</strain>
    </source>
</reference>
<dbReference type="Gene3D" id="3.30.565.10">
    <property type="entry name" value="Histidine kinase-like ATPase, C-terminal domain"/>
    <property type="match status" value="1"/>
</dbReference>
<keyword evidence="3" id="KW-0597">Phosphoprotein</keyword>
<organism evidence="8 9">
    <name type="scientific">Flavobacterium arsenatis</name>
    <dbReference type="NCBI Taxonomy" id="1484332"/>
    <lineage>
        <taxon>Bacteria</taxon>
        <taxon>Pseudomonadati</taxon>
        <taxon>Bacteroidota</taxon>
        <taxon>Flavobacteriia</taxon>
        <taxon>Flavobacteriales</taxon>
        <taxon>Flavobacteriaceae</taxon>
        <taxon>Flavobacterium</taxon>
    </lineage>
</organism>
<dbReference type="InterPro" id="IPR035965">
    <property type="entry name" value="PAS-like_dom_sf"/>
</dbReference>
<feature type="transmembrane region" description="Helical" evidence="6">
    <location>
        <begin position="12"/>
        <end position="33"/>
    </location>
</feature>
<keyword evidence="6" id="KW-0812">Transmembrane</keyword>
<evidence type="ECO:0000256" key="5">
    <source>
        <dbReference type="ARBA" id="ARBA00022777"/>
    </source>
</evidence>
<dbReference type="Proteomes" id="UP001255185">
    <property type="component" value="Unassembled WGS sequence"/>
</dbReference>
<comment type="catalytic activity">
    <reaction evidence="1">
        <text>ATP + protein L-histidine = ADP + protein N-phospho-L-histidine.</text>
        <dbReference type="EC" id="2.7.13.3"/>
    </reaction>
</comment>
<dbReference type="Pfam" id="PF02518">
    <property type="entry name" value="HATPase_c"/>
    <property type="match status" value="1"/>
</dbReference>
<dbReference type="EMBL" id="JAVDVI010000005">
    <property type="protein sequence ID" value="MDR6967363.1"/>
    <property type="molecule type" value="Genomic_DNA"/>
</dbReference>
<dbReference type="PRINTS" id="PR00344">
    <property type="entry name" value="BCTRLSENSOR"/>
</dbReference>
<dbReference type="InterPro" id="IPR005467">
    <property type="entry name" value="His_kinase_dom"/>
</dbReference>
<evidence type="ECO:0000256" key="2">
    <source>
        <dbReference type="ARBA" id="ARBA00012438"/>
    </source>
</evidence>
<proteinExistence type="predicted"/>
<keyword evidence="5 8" id="KW-0418">Kinase</keyword>
<dbReference type="InterPro" id="IPR013655">
    <property type="entry name" value="PAS_fold_3"/>
</dbReference>
<keyword evidence="4" id="KW-0808">Transferase</keyword>
<accession>A0ABU1TN30</accession>
<name>A0ABU1TN30_9FLAO</name>
<evidence type="ECO:0000256" key="3">
    <source>
        <dbReference type="ARBA" id="ARBA00022553"/>
    </source>
</evidence>
<evidence type="ECO:0000313" key="8">
    <source>
        <dbReference type="EMBL" id="MDR6967363.1"/>
    </source>
</evidence>
<dbReference type="SMART" id="SM00387">
    <property type="entry name" value="HATPase_c"/>
    <property type="match status" value="1"/>
</dbReference>
<dbReference type="PANTHER" id="PTHR43304">
    <property type="entry name" value="PHYTOCHROME-LIKE PROTEIN CPH1"/>
    <property type="match status" value="1"/>
</dbReference>
<dbReference type="GO" id="GO:0016301">
    <property type="term" value="F:kinase activity"/>
    <property type="evidence" value="ECO:0007669"/>
    <property type="project" value="UniProtKB-KW"/>
</dbReference>
<dbReference type="RefSeq" id="WP_310025474.1">
    <property type="nucleotide sequence ID" value="NZ_JAVDVI010000005.1"/>
</dbReference>
<dbReference type="SUPFAM" id="SSF55785">
    <property type="entry name" value="PYP-like sensor domain (PAS domain)"/>
    <property type="match status" value="1"/>
</dbReference>
<dbReference type="InterPro" id="IPR003661">
    <property type="entry name" value="HisK_dim/P_dom"/>
</dbReference>
<keyword evidence="6" id="KW-0472">Membrane</keyword>
<feature type="domain" description="Histidine kinase" evidence="7">
    <location>
        <begin position="368"/>
        <end position="601"/>
    </location>
</feature>
<dbReference type="CDD" id="cd00130">
    <property type="entry name" value="PAS"/>
    <property type="match status" value="1"/>
</dbReference>
<evidence type="ECO:0000256" key="4">
    <source>
        <dbReference type="ARBA" id="ARBA00022679"/>
    </source>
</evidence>
<evidence type="ECO:0000259" key="7">
    <source>
        <dbReference type="PROSITE" id="PS50109"/>
    </source>
</evidence>
<dbReference type="InterPro" id="IPR052162">
    <property type="entry name" value="Sensor_kinase/Photoreceptor"/>
</dbReference>
<dbReference type="PANTHER" id="PTHR43304:SF1">
    <property type="entry name" value="PAC DOMAIN-CONTAINING PROTEIN"/>
    <property type="match status" value="1"/>
</dbReference>
<dbReference type="InterPro" id="IPR036097">
    <property type="entry name" value="HisK_dim/P_sf"/>
</dbReference>
<evidence type="ECO:0000256" key="6">
    <source>
        <dbReference type="SAM" id="Phobius"/>
    </source>
</evidence>
<gene>
    <name evidence="8" type="ORF">J2X31_001374</name>
</gene>
<evidence type="ECO:0000313" key="9">
    <source>
        <dbReference type="Proteomes" id="UP001255185"/>
    </source>
</evidence>
<dbReference type="PROSITE" id="PS50109">
    <property type="entry name" value="HIS_KIN"/>
    <property type="match status" value="1"/>
</dbReference>
<keyword evidence="9" id="KW-1185">Reference proteome</keyword>
<dbReference type="SUPFAM" id="SSF47384">
    <property type="entry name" value="Homodimeric domain of signal transducing histidine kinase"/>
    <property type="match status" value="1"/>
</dbReference>
<dbReference type="Gene3D" id="3.30.450.20">
    <property type="entry name" value="PAS domain"/>
    <property type="match status" value="1"/>
</dbReference>
<protein>
    <recommendedName>
        <fullName evidence="2">histidine kinase</fullName>
        <ecNumber evidence="2">2.7.13.3</ecNumber>
    </recommendedName>
</protein>